<dbReference type="PANTHER" id="PTHR42648:SF27">
    <property type="entry name" value="RNA-DIRECTED DNA POLYMERASE"/>
    <property type="match status" value="1"/>
</dbReference>
<protein>
    <submittedName>
        <fullName evidence="1">Uncharacterized protein</fullName>
    </submittedName>
</protein>
<name>A0AAW2J0R0_9LAMI</name>
<dbReference type="AlphaFoldDB" id="A0AAW2J0R0"/>
<comment type="caution">
    <text evidence="1">The sequence shown here is derived from an EMBL/GenBank/DDBJ whole genome shotgun (WGS) entry which is preliminary data.</text>
</comment>
<organism evidence="1">
    <name type="scientific">Sesamum calycinum</name>
    <dbReference type="NCBI Taxonomy" id="2727403"/>
    <lineage>
        <taxon>Eukaryota</taxon>
        <taxon>Viridiplantae</taxon>
        <taxon>Streptophyta</taxon>
        <taxon>Embryophyta</taxon>
        <taxon>Tracheophyta</taxon>
        <taxon>Spermatophyta</taxon>
        <taxon>Magnoliopsida</taxon>
        <taxon>eudicotyledons</taxon>
        <taxon>Gunneridae</taxon>
        <taxon>Pentapetalae</taxon>
        <taxon>asterids</taxon>
        <taxon>lamiids</taxon>
        <taxon>Lamiales</taxon>
        <taxon>Pedaliaceae</taxon>
        <taxon>Sesamum</taxon>
    </lineage>
</organism>
<dbReference type="PANTHER" id="PTHR42648">
    <property type="entry name" value="TRANSPOSASE, PUTATIVE-RELATED"/>
    <property type="match status" value="1"/>
</dbReference>
<reference evidence="1" key="1">
    <citation type="submission" date="2020-06" db="EMBL/GenBank/DDBJ databases">
        <authorList>
            <person name="Li T."/>
            <person name="Hu X."/>
            <person name="Zhang T."/>
            <person name="Song X."/>
            <person name="Zhang H."/>
            <person name="Dai N."/>
            <person name="Sheng W."/>
            <person name="Hou X."/>
            <person name="Wei L."/>
        </authorList>
    </citation>
    <scope>NUCLEOTIDE SEQUENCE</scope>
    <source>
        <strain evidence="1">KEN8</strain>
        <tissue evidence="1">Leaf</tissue>
    </source>
</reference>
<evidence type="ECO:0000313" key="1">
    <source>
        <dbReference type="EMBL" id="KAL0288012.1"/>
    </source>
</evidence>
<gene>
    <name evidence="1" type="ORF">Scaly_2748000</name>
</gene>
<sequence>MGKGKRKVGSKSIRANDVCMHCRKEDHWKIEFPKLLSNAGTFVIEVNMITNFASWLLDTGRGAHICNDLQVLERSRKLSRDKVVLKLGDGKAIAAQSAAIVHLAYGYVYLMRYNSEAFGRFKEFRLEVENQTGRKIKALQLDRGEFYRTALILLGYALETATKLLNMEPTYTMAETPYLIWHNKPASYNYLGVWGSPAYVKRLVGDKVDLRSSLCRFVAMSDIDSGKWIEAMKNSEMCSMSSNKVWTLVDPPKGVKPVECNGSTNISLELTGRLLLSRPGCGKMMDVKTAFRNRFIEEEIYIDQLEGFTSVGEEQKVCHLQRSSEGGDLDEKLYPRVGVVPTIGELVVIFCDNNEAISQAKELRSHHRSKHIIGRYHLLREMVGRGAF</sequence>
<accession>A0AAW2J0R0</accession>
<proteinExistence type="predicted"/>
<dbReference type="InterPro" id="IPR039537">
    <property type="entry name" value="Retrotran_Ty1/copia-like"/>
</dbReference>
<dbReference type="EMBL" id="JACGWM010001784">
    <property type="protein sequence ID" value="KAL0288012.1"/>
    <property type="molecule type" value="Genomic_DNA"/>
</dbReference>
<reference evidence="1" key="2">
    <citation type="journal article" date="2024" name="Plant">
        <title>Genomic evolution and insights into agronomic trait innovations of Sesamum species.</title>
        <authorList>
            <person name="Miao H."/>
            <person name="Wang L."/>
            <person name="Qu L."/>
            <person name="Liu H."/>
            <person name="Sun Y."/>
            <person name="Le M."/>
            <person name="Wang Q."/>
            <person name="Wei S."/>
            <person name="Zheng Y."/>
            <person name="Lin W."/>
            <person name="Duan Y."/>
            <person name="Cao H."/>
            <person name="Xiong S."/>
            <person name="Wang X."/>
            <person name="Wei L."/>
            <person name="Li C."/>
            <person name="Ma Q."/>
            <person name="Ju M."/>
            <person name="Zhao R."/>
            <person name="Li G."/>
            <person name="Mu C."/>
            <person name="Tian Q."/>
            <person name="Mei H."/>
            <person name="Zhang T."/>
            <person name="Gao T."/>
            <person name="Zhang H."/>
        </authorList>
    </citation>
    <scope>NUCLEOTIDE SEQUENCE</scope>
    <source>
        <strain evidence="1">KEN8</strain>
    </source>
</reference>